<dbReference type="PANTHER" id="PTHR24148:SF64">
    <property type="entry name" value="HETEROKARYON INCOMPATIBILITY DOMAIN-CONTAINING PROTEIN"/>
    <property type="match status" value="1"/>
</dbReference>
<comment type="caution">
    <text evidence="2">The sequence shown here is derived from an EMBL/GenBank/DDBJ whole genome shotgun (WGS) entry which is preliminary data.</text>
</comment>
<name>A0A8H6K5R2_9PEZI</name>
<dbReference type="AlphaFoldDB" id="A0A8H6K5R2"/>
<sequence>MCIAQAHRAERSAQIGLMGGIYRAARVVRMYLGEAGAHTSAAMVLVSDCASLGNEALVKARVLRDEDGAAGLVEMLKRSYWTRVWMFQEVLLARRAVVHCGEDSAPWRGFRILERVADGDGGEELRAALRFVARFAVPAKEVKDVEALVVAARGLGASVPADKVYGLAGLCDIEQYFEIDGLKTTREVYVGFARGVYRRHGLGLMAGAGRWDSRNGDDVGLPSWTPDFRGVFGMDLVLAAAAYVDVFDAPAGRVFSGCSSTSGEGVLEVEGVIVDTVQMNVPFGKGEESRRQILESFDPNQLPRGPAGTARLQAVCDALVMNTDPHGRNKLPDGRSLSRVRLLGLIREAECLLGDGFPKKGDEPDVVSFLGSDAQVLNDVAKEYLELYRTDPASLDAFRGIFARSFDGRATLSAGLFSNESGYVGRGIRDVQPGDVVAVLFGSRTPVVLRSVGAGSRYQFVSACYVGGSMFGELMDQLDEGGARGVKVERLSLV</sequence>
<evidence type="ECO:0000313" key="3">
    <source>
        <dbReference type="Proteomes" id="UP000654918"/>
    </source>
</evidence>
<reference evidence="2" key="1">
    <citation type="journal article" date="2020" name="Phytopathology">
        <title>Genome Sequence Resources of Colletotrichum truncatum, C. plurivorum, C. musicola, and C. sojae: Four Species Pathogenic to Soybean (Glycine max).</title>
        <authorList>
            <person name="Rogerio F."/>
            <person name="Boufleur T.R."/>
            <person name="Ciampi-Guillardi M."/>
            <person name="Sukno S.A."/>
            <person name="Thon M.R."/>
            <person name="Massola Junior N.S."/>
            <person name="Baroncelli R."/>
        </authorList>
    </citation>
    <scope>NUCLEOTIDE SEQUENCE</scope>
    <source>
        <strain evidence="2">LFN00145</strain>
    </source>
</reference>
<evidence type="ECO:0000313" key="2">
    <source>
        <dbReference type="EMBL" id="KAF6824946.1"/>
    </source>
</evidence>
<dbReference type="Proteomes" id="UP000654918">
    <property type="component" value="Unassembled WGS sequence"/>
</dbReference>
<organism evidence="2 3">
    <name type="scientific">Colletotrichum plurivorum</name>
    <dbReference type="NCBI Taxonomy" id="2175906"/>
    <lineage>
        <taxon>Eukaryota</taxon>
        <taxon>Fungi</taxon>
        <taxon>Dikarya</taxon>
        <taxon>Ascomycota</taxon>
        <taxon>Pezizomycotina</taxon>
        <taxon>Sordariomycetes</taxon>
        <taxon>Hypocreomycetidae</taxon>
        <taxon>Glomerellales</taxon>
        <taxon>Glomerellaceae</taxon>
        <taxon>Colletotrichum</taxon>
        <taxon>Colletotrichum orchidearum species complex</taxon>
    </lineage>
</organism>
<feature type="domain" description="Heterokaryon incompatibility" evidence="1">
    <location>
        <begin position="1"/>
        <end position="89"/>
    </location>
</feature>
<dbReference type="Pfam" id="PF06985">
    <property type="entry name" value="HET"/>
    <property type="match status" value="1"/>
</dbReference>
<dbReference type="PANTHER" id="PTHR24148">
    <property type="entry name" value="ANKYRIN REPEAT DOMAIN-CONTAINING PROTEIN 39 HOMOLOG-RELATED"/>
    <property type="match status" value="1"/>
</dbReference>
<dbReference type="InterPro" id="IPR052895">
    <property type="entry name" value="HetReg/Transcr_Mod"/>
</dbReference>
<protein>
    <submittedName>
        <fullName evidence="2">Ankyrin and HET domain-containing protein</fullName>
    </submittedName>
</protein>
<dbReference type="InterPro" id="IPR010730">
    <property type="entry name" value="HET"/>
</dbReference>
<evidence type="ECO:0000259" key="1">
    <source>
        <dbReference type="Pfam" id="PF06985"/>
    </source>
</evidence>
<keyword evidence="3" id="KW-1185">Reference proteome</keyword>
<gene>
    <name evidence="2" type="ORF">CPLU01_10546</name>
</gene>
<dbReference type="EMBL" id="WIGO01000183">
    <property type="protein sequence ID" value="KAF6824946.1"/>
    <property type="molecule type" value="Genomic_DNA"/>
</dbReference>
<proteinExistence type="predicted"/>
<dbReference type="Pfam" id="PF26639">
    <property type="entry name" value="Het-6_barrel"/>
    <property type="match status" value="1"/>
</dbReference>
<accession>A0A8H6K5R2</accession>